<comment type="similarity">
    <text evidence="1">Belongs to the bacterial ribosomal protein bL33 family.</text>
</comment>
<dbReference type="Proteomes" id="UP000828390">
    <property type="component" value="Unassembled WGS sequence"/>
</dbReference>
<keyword evidence="6" id="KW-1185">Reference proteome</keyword>
<evidence type="ECO:0000256" key="3">
    <source>
        <dbReference type="ARBA" id="ARBA00023274"/>
    </source>
</evidence>
<dbReference type="GO" id="GO:0005840">
    <property type="term" value="C:ribosome"/>
    <property type="evidence" value="ECO:0007669"/>
    <property type="project" value="UniProtKB-KW"/>
</dbReference>
<gene>
    <name evidence="5" type="ORF">DPMN_086614</name>
</gene>
<dbReference type="GO" id="GO:1990904">
    <property type="term" value="C:ribonucleoprotein complex"/>
    <property type="evidence" value="ECO:0007669"/>
    <property type="project" value="UniProtKB-KW"/>
</dbReference>
<evidence type="ECO:0000256" key="1">
    <source>
        <dbReference type="ARBA" id="ARBA00007596"/>
    </source>
</evidence>
<name>A0A9D4KR79_DREPO</name>
<dbReference type="OrthoDB" id="275534at2759"/>
<protein>
    <recommendedName>
        <fullName evidence="7">39S ribosomal protein L33, mitochondrial</fullName>
    </recommendedName>
</protein>
<dbReference type="EMBL" id="JAIWYP010000003">
    <property type="protein sequence ID" value="KAH3844356.1"/>
    <property type="molecule type" value="Genomic_DNA"/>
</dbReference>
<evidence type="ECO:0000313" key="5">
    <source>
        <dbReference type="EMBL" id="KAH3844356.1"/>
    </source>
</evidence>
<dbReference type="Gene3D" id="2.20.28.120">
    <property type="entry name" value="Ribosomal protein L33"/>
    <property type="match status" value="1"/>
</dbReference>
<reference evidence="5" key="2">
    <citation type="submission" date="2020-11" db="EMBL/GenBank/DDBJ databases">
        <authorList>
            <person name="McCartney M.A."/>
            <person name="Auch B."/>
            <person name="Kono T."/>
            <person name="Mallez S."/>
            <person name="Becker A."/>
            <person name="Gohl D.M."/>
            <person name="Silverstein K.A.T."/>
            <person name="Koren S."/>
            <person name="Bechman K.B."/>
            <person name="Herman A."/>
            <person name="Abrahante J.E."/>
            <person name="Garbe J."/>
        </authorList>
    </citation>
    <scope>NUCLEOTIDE SEQUENCE</scope>
    <source>
        <strain evidence="5">Duluth1</strain>
        <tissue evidence="5">Whole animal</tissue>
    </source>
</reference>
<evidence type="ECO:0000256" key="2">
    <source>
        <dbReference type="ARBA" id="ARBA00022980"/>
    </source>
</evidence>
<reference evidence="5" key="1">
    <citation type="journal article" date="2019" name="bioRxiv">
        <title>The Genome of the Zebra Mussel, Dreissena polymorpha: A Resource for Invasive Species Research.</title>
        <authorList>
            <person name="McCartney M.A."/>
            <person name="Auch B."/>
            <person name="Kono T."/>
            <person name="Mallez S."/>
            <person name="Zhang Y."/>
            <person name="Obille A."/>
            <person name="Becker A."/>
            <person name="Abrahante J.E."/>
            <person name="Garbe J."/>
            <person name="Badalamenti J.P."/>
            <person name="Herman A."/>
            <person name="Mangelson H."/>
            <person name="Liachko I."/>
            <person name="Sullivan S."/>
            <person name="Sone E.D."/>
            <person name="Koren S."/>
            <person name="Silverstein K.A.T."/>
            <person name="Beckman K.B."/>
            <person name="Gohl D.M."/>
        </authorList>
    </citation>
    <scope>NUCLEOTIDE SEQUENCE</scope>
    <source>
        <strain evidence="5">Duluth1</strain>
        <tissue evidence="5">Whole animal</tissue>
    </source>
</reference>
<dbReference type="InterPro" id="IPR038584">
    <property type="entry name" value="Ribosomal_bL33_sf"/>
</dbReference>
<evidence type="ECO:0000256" key="4">
    <source>
        <dbReference type="SAM" id="MobiDB-lite"/>
    </source>
</evidence>
<accession>A0A9D4KR79</accession>
<keyword evidence="2" id="KW-0689">Ribosomal protein</keyword>
<sequence>MAKEKMKPHGPTNKDCQSSGISVMKTQLSGRSDRVFGNWLVLVALESMAGTGHKLVRIRPKQDGKLQCLHKDPLVQETVLYKEFKKLKTLK</sequence>
<feature type="region of interest" description="Disordered" evidence="4">
    <location>
        <begin position="1"/>
        <end position="21"/>
    </location>
</feature>
<keyword evidence="3" id="KW-0687">Ribonucleoprotein</keyword>
<dbReference type="AlphaFoldDB" id="A0A9D4KR79"/>
<evidence type="ECO:0000313" key="6">
    <source>
        <dbReference type="Proteomes" id="UP000828390"/>
    </source>
</evidence>
<comment type="caution">
    <text evidence="5">The sequence shown here is derived from an EMBL/GenBank/DDBJ whole genome shotgun (WGS) entry which is preliminary data.</text>
</comment>
<proteinExistence type="inferred from homology"/>
<evidence type="ECO:0008006" key="7">
    <source>
        <dbReference type="Google" id="ProtNLM"/>
    </source>
</evidence>
<organism evidence="5 6">
    <name type="scientific">Dreissena polymorpha</name>
    <name type="common">Zebra mussel</name>
    <name type="synonym">Mytilus polymorpha</name>
    <dbReference type="NCBI Taxonomy" id="45954"/>
    <lineage>
        <taxon>Eukaryota</taxon>
        <taxon>Metazoa</taxon>
        <taxon>Spiralia</taxon>
        <taxon>Lophotrochozoa</taxon>
        <taxon>Mollusca</taxon>
        <taxon>Bivalvia</taxon>
        <taxon>Autobranchia</taxon>
        <taxon>Heteroconchia</taxon>
        <taxon>Euheterodonta</taxon>
        <taxon>Imparidentia</taxon>
        <taxon>Neoheterodontei</taxon>
        <taxon>Myida</taxon>
        <taxon>Dreissenoidea</taxon>
        <taxon>Dreissenidae</taxon>
        <taxon>Dreissena</taxon>
    </lineage>
</organism>